<dbReference type="GO" id="GO:0043025">
    <property type="term" value="C:neuronal cell body"/>
    <property type="evidence" value="ECO:0007669"/>
    <property type="project" value="TreeGrafter"/>
</dbReference>
<dbReference type="Ensembl" id="ENSXCOT00000000749.1">
    <property type="protein sequence ID" value="ENSXCOP00000000739.1"/>
    <property type="gene ID" value="ENSXCOG00000000627.1"/>
</dbReference>
<dbReference type="InterPro" id="IPR056617">
    <property type="entry name" value="MAP1B/S_N"/>
</dbReference>
<feature type="domain" description="Microtubule-associated protein 1B/S N-terminal" evidence="1">
    <location>
        <begin position="39"/>
        <end position="78"/>
    </location>
</feature>
<dbReference type="GO" id="GO:0030425">
    <property type="term" value="C:dendrite"/>
    <property type="evidence" value="ECO:0007669"/>
    <property type="project" value="TreeGrafter"/>
</dbReference>
<organism evidence="2 3">
    <name type="scientific">Xiphophorus couchianus</name>
    <name type="common">Monterrey platyfish</name>
    <dbReference type="NCBI Taxonomy" id="32473"/>
    <lineage>
        <taxon>Eukaryota</taxon>
        <taxon>Metazoa</taxon>
        <taxon>Chordata</taxon>
        <taxon>Craniata</taxon>
        <taxon>Vertebrata</taxon>
        <taxon>Euteleostomi</taxon>
        <taxon>Actinopterygii</taxon>
        <taxon>Neopterygii</taxon>
        <taxon>Teleostei</taxon>
        <taxon>Neoteleostei</taxon>
        <taxon>Acanthomorphata</taxon>
        <taxon>Ovalentaria</taxon>
        <taxon>Atherinomorphae</taxon>
        <taxon>Cyprinodontiformes</taxon>
        <taxon>Poeciliidae</taxon>
        <taxon>Poeciliinae</taxon>
        <taxon>Xiphophorus</taxon>
    </lineage>
</organism>
<dbReference type="GO" id="GO:0000226">
    <property type="term" value="P:microtubule cytoskeleton organization"/>
    <property type="evidence" value="ECO:0007669"/>
    <property type="project" value="InterPro"/>
</dbReference>
<accession>A0A3B5KYV8</accession>
<sequence length="87" mass="9589">SHPGGTQSRAAAPSHREEPVEVARASVLRLTLKALFFSFPAGIRSWDVNLKCCDLDQQLPLFITRHSAHFSSKVRGQLGIEGQIYSV</sequence>
<dbReference type="GO" id="GO:0008017">
    <property type="term" value="F:microtubule binding"/>
    <property type="evidence" value="ECO:0007669"/>
    <property type="project" value="InterPro"/>
</dbReference>
<proteinExistence type="predicted"/>
<reference evidence="2" key="2">
    <citation type="submission" date="2025-09" db="UniProtKB">
        <authorList>
            <consortium name="Ensembl"/>
        </authorList>
    </citation>
    <scope>IDENTIFICATION</scope>
</reference>
<name>A0A3B5KYV8_9TELE</name>
<dbReference type="Proteomes" id="UP000261380">
    <property type="component" value="Unplaced"/>
</dbReference>
<dbReference type="GO" id="GO:0005829">
    <property type="term" value="C:cytosol"/>
    <property type="evidence" value="ECO:0007669"/>
    <property type="project" value="TreeGrafter"/>
</dbReference>
<dbReference type="PANTHER" id="PTHR13843">
    <property type="entry name" value="MICROTUBULE-ASSOCIATED PROTEIN"/>
    <property type="match status" value="1"/>
</dbReference>
<dbReference type="InterPro" id="IPR026074">
    <property type="entry name" value="MAP1"/>
</dbReference>
<dbReference type="PANTHER" id="PTHR13843:SF6">
    <property type="entry name" value="MICROTUBULE-ASSOCIATED PROTEIN 1A"/>
    <property type="match status" value="1"/>
</dbReference>
<evidence type="ECO:0000313" key="3">
    <source>
        <dbReference type="Proteomes" id="UP000261380"/>
    </source>
</evidence>
<keyword evidence="3" id="KW-1185">Reference proteome</keyword>
<dbReference type="GO" id="GO:0005874">
    <property type="term" value="C:microtubule"/>
    <property type="evidence" value="ECO:0007669"/>
    <property type="project" value="InterPro"/>
</dbReference>
<dbReference type="GeneTree" id="ENSGT01020000230648"/>
<dbReference type="AlphaFoldDB" id="A0A3B5KYV8"/>
<dbReference type="GO" id="GO:0007409">
    <property type="term" value="P:axonogenesis"/>
    <property type="evidence" value="ECO:0007669"/>
    <property type="project" value="TreeGrafter"/>
</dbReference>
<dbReference type="GO" id="GO:0003779">
    <property type="term" value="F:actin binding"/>
    <property type="evidence" value="ECO:0007669"/>
    <property type="project" value="TreeGrafter"/>
</dbReference>
<protein>
    <recommendedName>
        <fullName evidence="1">Microtubule-associated protein 1B/S N-terminal domain-containing protein</fullName>
    </recommendedName>
</protein>
<reference evidence="2" key="1">
    <citation type="submission" date="2025-08" db="UniProtKB">
        <authorList>
            <consortium name="Ensembl"/>
        </authorList>
    </citation>
    <scope>IDENTIFICATION</scope>
</reference>
<dbReference type="GO" id="GO:0045202">
    <property type="term" value="C:synapse"/>
    <property type="evidence" value="ECO:0007669"/>
    <property type="project" value="TreeGrafter"/>
</dbReference>
<evidence type="ECO:0000313" key="2">
    <source>
        <dbReference type="Ensembl" id="ENSXCOP00000000739.1"/>
    </source>
</evidence>
<dbReference type="GO" id="GO:0031114">
    <property type="term" value="P:regulation of microtubule depolymerization"/>
    <property type="evidence" value="ECO:0007669"/>
    <property type="project" value="TreeGrafter"/>
</dbReference>
<dbReference type="Pfam" id="PF23415">
    <property type="entry name" value="MAPB1_N"/>
    <property type="match status" value="1"/>
</dbReference>
<evidence type="ECO:0000259" key="1">
    <source>
        <dbReference type="Pfam" id="PF23415"/>
    </source>
</evidence>
<dbReference type="GO" id="GO:0016358">
    <property type="term" value="P:dendrite development"/>
    <property type="evidence" value="ECO:0007669"/>
    <property type="project" value="TreeGrafter"/>
</dbReference>
<dbReference type="GO" id="GO:0005875">
    <property type="term" value="C:microtubule associated complex"/>
    <property type="evidence" value="ECO:0007669"/>
    <property type="project" value="TreeGrafter"/>
</dbReference>